<accession>A0ABQ9FV03</accession>
<dbReference type="InterPro" id="IPR008983">
    <property type="entry name" value="Tumour_necrosis_fac-like_dom"/>
</dbReference>
<evidence type="ECO:0000313" key="5">
    <source>
        <dbReference type="EMBL" id="KAJ8319976.1"/>
    </source>
</evidence>
<evidence type="ECO:0000259" key="4">
    <source>
        <dbReference type="PROSITE" id="PS50871"/>
    </source>
</evidence>
<evidence type="ECO:0000256" key="2">
    <source>
        <dbReference type="ARBA" id="ARBA00022525"/>
    </source>
</evidence>
<name>A0ABQ9FV03_TEGGR</name>
<organism evidence="5 6">
    <name type="scientific">Tegillarca granosa</name>
    <name type="common">Malaysian cockle</name>
    <name type="synonym">Anadara granosa</name>
    <dbReference type="NCBI Taxonomy" id="220873"/>
    <lineage>
        <taxon>Eukaryota</taxon>
        <taxon>Metazoa</taxon>
        <taxon>Spiralia</taxon>
        <taxon>Lophotrochozoa</taxon>
        <taxon>Mollusca</taxon>
        <taxon>Bivalvia</taxon>
        <taxon>Autobranchia</taxon>
        <taxon>Pteriomorphia</taxon>
        <taxon>Arcoida</taxon>
        <taxon>Arcoidea</taxon>
        <taxon>Arcidae</taxon>
        <taxon>Tegillarca</taxon>
    </lineage>
</organism>
<comment type="subcellular location">
    <subcellularLocation>
        <location evidence="1">Secreted</location>
    </subcellularLocation>
</comment>
<comment type="caution">
    <text evidence="5">The sequence shown here is derived from an EMBL/GenBank/DDBJ whole genome shotgun (WGS) entry which is preliminary data.</text>
</comment>
<proteinExistence type="predicted"/>
<evidence type="ECO:0000256" key="1">
    <source>
        <dbReference type="ARBA" id="ARBA00004613"/>
    </source>
</evidence>
<feature type="domain" description="C1q" evidence="4">
    <location>
        <begin position="6"/>
        <end position="144"/>
    </location>
</feature>
<sequence length="406" mass="44543">MFLSTVLGVLSLFGLAGQTAHLHLAQGETVPFNKEITNFGATFDSTNAFVCSVAGLYAFHFHALTRSGSEIWLEIFKNGQYLASEYASTTGDYAGAGQGILLHLVEGDRVYVKAHDNYDNAIYGAGDEDYSTFTGVLIRPGIFENLQNNDDAFGFSVGLDHHVVLDGDKVKYNVTITNVTSTQLYLDMYHNDQYVVSAYGFKSDSFADAGNTVILYIHAGDKIYIKGSDNEAVQLFGDPTQIYNTFSGALLSGTYTPQGNQVPPPEVAFSVGSTVNLNGNLTSDHKIKYDRIFTNLGNAYNPNTGVFTCRYSGIYVFHFHALSQLDKPIYIDLYHNYLYVDSLYGHNPGGYAAGSNTAVIELLSGDTVYLDESSYNSFEYGGVYEVYSTFSGYFLAPQFNYHAVIG</sequence>
<gene>
    <name evidence="5" type="ORF">KUTeg_001563</name>
</gene>
<dbReference type="PANTHER" id="PTHR15427:SF33">
    <property type="entry name" value="COLLAGEN IV NC1 DOMAIN-CONTAINING PROTEIN"/>
    <property type="match status" value="1"/>
</dbReference>
<dbReference type="EMBL" id="JARBDR010000141">
    <property type="protein sequence ID" value="KAJ8319976.1"/>
    <property type="molecule type" value="Genomic_DNA"/>
</dbReference>
<dbReference type="PROSITE" id="PS50871">
    <property type="entry name" value="C1Q"/>
    <property type="match status" value="2"/>
</dbReference>
<protein>
    <recommendedName>
        <fullName evidence="4">C1q domain-containing protein</fullName>
    </recommendedName>
</protein>
<dbReference type="SUPFAM" id="SSF49842">
    <property type="entry name" value="TNF-like"/>
    <property type="match status" value="3"/>
</dbReference>
<dbReference type="SMART" id="SM00110">
    <property type="entry name" value="C1Q"/>
    <property type="match status" value="2"/>
</dbReference>
<feature type="chain" id="PRO_5045161698" description="C1q domain-containing protein" evidence="3">
    <location>
        <begin position="28"/>
        <end position="406"/>
    </location>
</feature>
<dbReference type="InterPro" id="IPR001073">
    <property type="entry name" value="C1q_dom"/>
</dbReference>
<evidence type="ECO:0000256" key="3">
    <source>
        <dbReference type="SAM" id="SignalP"/>
    </source>
</evidence>
<dbReference type="Gene3D" id="2.60.120.40">
    <property type="match status" value="3"/>
</dbReference>
<reference evidence="5 6" key="1">
    <citation type="submission" date="2022-12" db="EMBL/GenBank/DDBJ databases">
        <title>Chromosome-level genome of Tegillarca granosa.</title>
        <authorList>
            <person name="Kim J."/>
        </authorList>
    </citation>
    <scope>NUCLEOTIDE SEQUENCE [LARGE SCALE GENOMIC DNA]</scope>
    <source>
        <strain evidence="5">Teg-2019</strain>
        <tissue evidence="5">Adductor muscle</tissue>
    </source>
</reference>
<dbReference type="InterPro" id="IPR050392">
    <property type="entry name" value="Collagen/C1q_domain"/>
</dbReference>
<feature type="signal peptide" evidence="3">
    <location>
        <begin position="1"/>
        <end position="27"/>
    </location>
</feature>
<evidence type="ECO:0000313" key="6">
    <source>
        <dbReference type="Proteomes" id="UP001217089"/>
    </source>
</evidence>
<keyword evidence="3" id="KW-0732">Signal</keyword>
<keyword evidence="2" id="KW-0964">Secreted</keyword>
<feature type="domain" description="C1q" evidence="4">
    <location>
        <begin position="262"/>
        <end position="401"/>
    </location>
</feature>
<dbReference type="Proteomes" id="UP001217089">
    <property type="component" value="Unassembled WGS sequence"/>
</dbReference>
<dbReference type="PANTHER" id="PTHR15427">
    <property type="entry name" value="EMILIN ELASTIN MICROFIBRIL INTERFACE-LOCATED PROTEIN ELASTIN MICROFIBRIL INTERFACER"/>
    <property type="match status" value="1"/>
</dbReference>
<dbReference type="Pfam" id="PF00386">
    <property type="entry name" value="C1q"/>
    <property type="match status" value="3"/>
</dbReference>
<dbReference type="PRINTS" id="PR00007">
    <property type="entry name" value="COMPLEMNTC1Q"/>
</dbReference>
<keyword evidence="6" id="KW-1185">Reference proteome</keyword>